<evidence type="ECO:0000313" key="2">
    <source>
        <dbReference type="Proteomes" id="UP000177905"/>
    </source>
</evidence>
<accession>A0A1F4RYQ5</accession>
<comment type="caution">
    <text evidence="1">The sequence shown here is derived from an EMBL/GenBank/DDBJ whole genome shotgun (WGS) entry which is preliminary data.</text>
</comment>
<gene>
    <name evidence="1" type="ORF">A2290_08140</name>
</gene>
<dbReference type="Proteomes" id="UP000177905">
    <property type="component" value="Unassembled WGS sequence"/>
</dbReference>
<name>A0A1F4RYQ5_UNCSA</name>
<dbReference type="Gene3D" id="1.25.10.10">
    <property type="entry name" value="Leucine-rich Repeat Variant"/>
    <property type="match status" value="1"/>
</dbReference>
<dbReference type="InterPro" id="IPR016024">
    <property type="entry name" value="ARM-type_fold"/>
</dbReference>
<protein>
    <recommendedName>
        <fullName evidence="3">HEAT repeat domain-containing protein</fullName>
    </recommendedName>
</protein>
<dbReference type="InterPro" id="IPR011989">
    <property type="entry name" value="ARM-like"/>
</dbReference>
<dbReference type="EMBL" id="MEUA01000059">
    <property type="protein sequence ID" value="OGC13289.1"/>
    <property type="molecule type" value="Genomic_DNA"/>
</dbReference>
<organism evidence="1 2">
    <name type="scientific">candidate division WOR-1 bacterium RIFOXYB2_FULL_36_35</name>
    <dbReference type="NCBI Taxonomy" id="1802578"/>
    <lineage>
        <taxon>Bacteria</taxon>
        <taxon>Bacillati</taxon>
        <taxon>Saganbacteria</taxon>
    </lineage>
</organism>
<sequence length="235" mass="26911">MDQKKLLNMQLQEINLEYQKILNTENVADILHFTKNLLSTSDPKVIEYHFSLLKNRTNQKLFQHLRAAFAKRGLLVEDFLVKKTREATDKQLRADALQLLGNIRSPKAREIALDFISHADSNDRYRGCIVLGWVGGVSEIEPLSKILLNDPVAINRGWAATALRQLWFNNKKLSTLLLPYIKQAIFEEKDEQALSLIIISAQSILNKKFGLVEDVEEREITGDIKKAKEQALKFL</sequence>
<dbReference type="SUPFAM" id="SSF48371">
    <property type="entry name" value="ARM repeat"/>
    <property type="match status" value="1"/>
</dbReference>
<dbReference type="AlphaFoldDB" id="A0A1F4RYQ5"/>
<evidence type="ECO:0000313" key="1">
    <source>
        <dbReference type="EMBL" id="OGC13289.1"/>
    </source>
</evidence>
<dbReference type="Pfam" id="PF13646">
    <property type="entry name" value="HEAT_2"/>
    <property type="match status" value="1"/>
</dbReference>
<evidence type="ECO:0008006" key="3">
    <source>
        <dbReference type="Google" id="ProtNLM"/>
    </source>
</evidence>
<reference evidence="1 2" key="1">
    <citation type="journal article" date="2016" name="Nat. Commun.">
        <title>Thousands of microbial genomes shed light on interconnected biogeochemical processes in an aquifer system.</title>
        <authorList>
            <person name="Anantharaman K."/>
            <person name="Brown C.T."/>
            <person name="Hug L.A."/>
            <person name="Sharon I."/>
            <person name="Castelle C.J."/>
            <person name="Probst A.J."/>
            <person name="Thomas B.C."/>
            <person name="Singh A."/>
            <person name="Wilkins M.J."/>
            <person name="Karaoz U."/>
            <person name="Brodie E.L."/>
            <person name="Williams K.H."/>
            <person name="Hubbard S.S."/>
            <person name="Banfield J.F."/>
        </authorList>
    </citation>
    <scope>NUCLEOTIDE SEQUENCE [LARGE SCALE GENOMIC DNA]</scope>
</reference>
<proteinExistence type="predicted"/>